<dbReference type="Proteomes" id="UP000265515">
    <property type="component" value="Unassembled WGS sequence"/>
</dbReference>
<evidence type="ECO:0008006" key="3">
    <source>
        <dbReference type="Google" id="ProtNLM"/>
    </source>
</evidence>
<dbReference type="Gramene" id="GBG74756">
    <property type="protein sequence ID" value="GBG74756"/>
    <property type="gene ID" value="CBR_g19269"/>
</dbReference>
<reference evidence="1 2" key="1">
    <citation type="journal article" date="2018" name="Cell">
        <title>The Chara Genome: Secondary Complexity and Implications for Plant Terrestrialization.</title>
        <authorList>
            <person name="Nishiyama T."/>
            <person name="Sakayama H."/>
            <person name="Vries J.D."/>
            <person name="Buschmann H."/>
            <person name="Saint-Marcoux D."/>
            <person name="Ullrich K.K."/>
            <person name="Haas F.B."/>
            <person name="Vanderstraeten L."/>
            <person name="Becker D."/>
            <person name="Lang D."/>
            <person name="Vosolsobe S."/>
            <person name="Rombauts S."/>
            <person name="Wilhelmsson P.K.I."/>
            <person name="Janitza P."/>
            <person name="Kern R."/>
            <person name="Heyl A."/>
            <person name="Rumpler F."/>
            <person name="Villalobos L.I.A.C."/>
            <person name="Clay J.M."/>
            <person name="Skokan R."/>
            <person name="Toyoda A."/>
            <person name="Suzuki Y."/>
            <person name="Kagoshima H."/>
            <person name="Schijlen E."/>
            <person name="Tajeshwar N."/>
            <person name="Catarino B."/>
            <person name="Hetherington A.J."/>
            <person name="Saltykova A."/>
            <person name="Bonnot C."/>
            <person name="Breuninger H."/>
            <person name="Symeonidi A."/>
            <person name="Radhakrishnan G.V."/>
            <person name="Van Nieuwerburgh F."/>
            <person name="Deforce D."/>
            <person name="Chang C."/>
            <person name="Karol K.G."/>
            <person name="Hedrich R."/>
            <person name="Ulvskov P."/>
            <person name="Glockner G."/>
            <person name="Delwiche C.F."/>
            <person name="Petrasek J."/>
            <person name="Van de Peer Y."/>
            <person name="Friml J."/>
            <person name="Beilby M."/>
            <person name="Dolan L."/>
            <person name="Kohara Y."/>
            <person name="Sugano S."/>
            <person name="Fujiyama A."/>
            <person name="Delaux P.-M."/>
            <person name="Quint M."/>
            <person name="TheiBen G."/>
            <person name="Hagemann M."/>
            <person name="Harholt J."/>
            <person name="Dunand C."/>
            <person name="Zachgo S."/>
            <person name="Langdale J."/>
            <person name="Maumus F."/>
            <person name="Straeten D.V.D."/>
            <person name="Gould S.B."/>
            <person name="Rensing S.A."/>
        </authorList>
    </citation>
    <scope>NUCLEOTIDE SEQUENCE [LARGE SCALE GENOMIC DNA]</scope>
    <source>
        <strain evidence="1 2">S276</strain>
    </source>
</reference>
<gene>
    <name evidence="1" type="ORF">CBR_g19269</name>
</gene>
<name>A0A388KXH5_CHABU</name>
<sequence length="442" mass="49821">MIHNHRRYAADGVTRCTCAGKPFPKVEGHVHFRLSQWSRCPALAKNAKNVPGEDKRNVSERLKNEIATALNGVDWLGEQLGAVGVREEEVAACIEGSRSVDDTGRKQILRLKQELTGLVLCPLDRNPGETLVLCPSLYAKGMRTAFISNEGYEGCEKSEVEVLEESKDAYVSAGFQKLGKWKKDGRLGRAYALPKHKDTEKFRPICPTFCEPSTNACKMMARCLNAMLFGLPGNEHLNLKAVSDMKGRLMKINKKMENVCQSTQVMVASYDIKDMFSKLPHATIVRAVDWCIWWYKERGLTGVHVKVRGKGARMSKSDVVDRHRFVDFNCLMRYVQFDLENCYTVASAVVLRQIVGIPMGKPSSPPLACLMCAKSEWDFLSSLGSQRRYVAGLRFVDDVSCFVAFSTKRQKSREQAEQILKRFERSYDPALTLKRTEIEDGK</sequence>
<comment type="caution">
    <text evidence="1">The sequence shown here is derived from an EMBL/GenBank/DDBJ whole genome shotgun (WGS) entry which is preliminary data.</text>
</comment>
<protein>
    <recommendedName>
        <fullName evidence="3">Reverse transcriptase domain-containing protein</fullName>
    </recommendedName>
</protein>
<evidence type="ECO:0000313" key="2">
    <source>
        <dbReference type="Proteomes" id="UP000265515"/>
    </source>
</evidence>
<dbReference type="AlphaFoldDB" id="A0A388KXH5"/>
<accession>A0A388KXH5</accession>
<proteinExistence type="predicted"/>
<organism evidence="1 2">
    <name type="scientific">Chara braunii</name>
    <name type="common">Braun's stonewort</name>
    <dbReference type="NCBI Taxonomy" id="69332"/>
    <lineage>
        <taxon>Eukaryota</taxon>
        <taxon>Viridiplantae</taxon>
        <taxon>Streptophyta</taxon>
        <taxon>Charophyceae</taxon>
        <taxon>Charales</taxon>
        <taxon>Characeae</taxon>
        <taxon>Chara</taxon>
    </lineage>
</organism>
<evidence type="ECO:0000313" key="1">
    <source>
        <dbReference type="EMBL" id="GBG74756.1"/>
    </source>
</evidence>
<dbReference type="EMBL" id="BFEA01000210">
    <property type="protein sequence ID" value="GBG74756.1"/>
    <property type="molecule type" value="Genomic_DNA"/>
</dbReference>
<keyword evidence="2" id="KW-1185">Reference proteome</keyword>